<dbReference type="Proteomes" id="UP001062846">
    <property type="component" value="Chromosome 11"/>
</dbReference>
<keyword evidence="2" id="KW-1185">Reference proteome</keyword>
<evidence type="ECO:0000313" key="1">
    <source>
        <dbReference type="EMBL" id="KAI8530077.1"/>
    </source>
</evidence>
<comment type="caution">
    <text evidence="1">The sequence shown here is derived from an EMBL/GenBank/DDBJ whole genome shotgun (WGS) entry which is preliminary data.</text>
</comment>
<protein>
    <submittedName>
        <fullName evidence="1">Uncharacterized protein</fullName>
    </submittedName>
</protein>
<gene>
    <name evidence="1" type="ORF">RHMOL_Rhmol11G0027200</name>
</gene>
<proteinExistence type="predicted"/>
<name>A0ACC0LNA7_RHOML</name>
<accession>A0ACC0LNA7</accession>
<dbReference type="EMBL" id="CM046398">
    <property type="protein sequence ID" value="KAI8530077.1"/>
    <property type="molecule type" value="Genomic_DNA"/>
</dbReference>
<sequence>MPPVSGKPLILYLSINASSMGSLLAQEGDKGVEKAIYYLSKKMVGCEECYTALEKMCWALV</sequence>
<reference evidence="1" key="1">
    <citation type="submission" date="2022-02" db="EMBL/GenBank/DDBJ databases">
        <title>Plant Genome Project.</title>
        <authorList>
            <person name="Zhang R.-G."/>
        </authorList>
    </citation>
    <scope>NUCLEOTIDE SEQUENCE</scope>
    <source>
        <strain evidence="1">AT1</strain>
    </source>
</reference>
<organism evidence="1 2">
    <name type="scientific">Rhododendron molle</name>
    <name type="common">Chinese azalea</name>
    <name type="synonym">Azalea mollis</name>
    <dbReference type="NCBI Taxonomy" id="49168"/>
    <lineage>
        <taxon>Eukaryota</taxon>
        <taxon>Viridiplantae</taxon>
        <taxon>Streptophyta</taxon>
        <taxon>Embryophyta</taxon>
        <taxon>Tracheophyta</taxon>
        <taxon>Spermatophyta</taxon>
        <taxon>Magnoliopsida</taxon>
        <taxon>eudicotyledons</taxon>
        <taxon>Gunneridae</taxon>
        <taxon>Pentapetalae</taxon>
        <taxon>asterids</taxon>
        <taxon>Ericales</taxon>
        <taxon>Ericaceae</taxon>
        <taxon>Ericoideae</taxon>
        <taxon>Rhodoreae</taxon>
        <taxon>Rhododendron</taxon>
    </lineage>
</organism>
<evidence type="ECO:0000313" key="2">
    <source>
        <dbReference type="Proteomes" id="UP001062846"/>
    </source>
</evidence>